<proteinExistence type="predicted"/>
<gene>
    <name evidence="2" type="ORF">NDN08_003034</name>
</gene>
<comment type="caution">
    <text evidence="2">The sequence shown here is derived from an EMBL/GenBank/DDBJ whole genome shotgun (WGS) entry which is preliminary data.</text>
</comment>
<dbReference type="Proteomes" id="UP001157974">
    <property type="component" value="Unassembled WGS sequence"/>
</dbReference>
<feature type="transmembrane region" description="Helical" evidence="1">
    <location>
        <begin position="31"/>
        <end position="50"/>
    </location>
</feature>
<keyword evidence="1" id="KW-0812">Transmembrane</keyword>
<accession>A0AAV8UY62</accession>
<keyword evidence="1" id="KW-0472">Membrane</keyword>
<sequence length="118" mass="13075">MGSRRPQYSMPDDSGAGLIGLFRRLPPAVKLALSILVDLVGCFTYLFPAVGEVADVWWAPLSASIIYAMYGSVFYAVLGFAEEMLPGTDLIPTASLAWMYDYYKRRRRLARDPNSGAM</sequence>
<protein>
    <submittedName>
        <fullName evidence="2">Uncharacterized protein</fullName>
    </submittedName>
</protein>
<keyword evidence="1" id="KW-1133">Transmembrane helix</keyword>
<feature type="transmembrane region" description="Helical" evidence="1">
    <location>
        <begin position="56"/>
        <end position="78"/>
    </location>
</feature>
<evidence type="ECO:0000313" key="3">
    <source>
        <dbReference type="Proteomes" id="UP001157974"/>
    </source>
</evidence>
<evidence type="ECO:0000256" key="1">
    <source>
        <dbReference type="SAM" id="Phobius"/>
    </source>
</evidence>
<name>A0AAV8UY62_9RHOD</name>
<dbReference type="EMBL" id="JAMWBK010000003">
    <property type="protein sequence ID" value="KAJ8906541.1"/>
    <property type="molecule type" value="Genomic_DNA"/>
</dbReference>
<evidence type="ECO:0000313" key="2">
    <source>
        <dbReference type="EMBL" id="KAJ8906541.1"/>
    </source>
</evidence>
<keyword evidence="3" id="KW-1185">Reference proteome</keyword>
<reference evidence="2 3" key="1">
    <citation type="journal article" date="2023" name="Nat. Commun.">
        <title>Origin of minicircular mitochondrial genomes in red algae.</title>
        <authorList>
            <person name="Lee Y."/>
            <person name="Cho C.H."/>
            <person name="Lee Y.M."/>
            <person name="Park S.I."/>
            <person name="Yang J.H."/>
            <person name="West J.A."/>
            <person name="Bhattacharya D."/>
            <person name="Yoon H.S."/>
        </authorList>
    </citation>
    <scope>NUCLEOTIDE SEQUENCE [LARGE SCALE GENOMIC DNA]</scope>
    <source>
        <strain evidence="2 3">CCMP1338</strain>
        <tissue evidence="2">Whole cell</tissue>
    </source>
</reference>
<dbReference type="AlphaFoldDB" id="A0AAV8UY62"/>
<organism evidence="2 3">
    <name type="scientific">Rhodosorus marinus</name>
    <dbReference type="NCBI Taxonomy" id="101924"/>
    <lineage>
        <taxon>Eukaryota</taxon>
        <taxon>Rhodophyta</taxon>
        <taxon>Stylonematophyceae</taxon>
        <taxon>Stylonematales</taxon>
        <taxon>Stylonemataceae</taxon>
        <taxon>Rhodosorus</taxon>
    </lineage>
</organism>